<accession>A0ABV9R443</accession>
<dbReference type="RefSeq" id="WP_204391383.1">
    <property type="nucleotide sequence ID" value="NZ_JAFBBW010000001.1"/>
</dbReference>
<comment type="caution">
    <text evidence="2">The sequence shown here is derived from an EMBL/GenBank/DDBJ whole genome shotgun (WGS) entry which is preliminary data.</text>
</comment>
<feature type="signal peptide" evidence="1">
    <location>
        <begin position="1"/>
        <end position="31"/>
    </location>
</feature>
<reference evidence="3" key="1">
    <citation type="journal article" date="2019" name="Int. J. Syst. Evol. Microbiol.">
        <title>The Global Catalogue of Microorganisms (GCM) 10K type strain sequencing project: providing services to taxonomists for standard genome sequencing and annotation.</title>
        <authorList>
            <consortium name="The Broad Institute Genomics Platform"/>
            <consortium name="The Broad Institute Genome Sequencing Center for Infectious Disease"/>
            <person name="Wu L."/>
            <person name="Ma J."/>
        </authorList>
    </citation>
    <scope>NUCLEOTIDE SEQUENCE [LARGE SCALE GENOMIC DNA]</scope>
    <source>
        <strain evidence="3">CGMCC 1.12192</strain>
    </source>
</reference>
<evidence type="ECO:0000313" key="3">
    <source>
        <dbReference type="Proteomes" id="UP001595960"/>
    </source>
</evidence>
<proteinExistence type="predicted"/>
<name>A0ABV9R443_9MICO</name>
<dbReference type="EMBL" id="JBHSJC010000001">
    <property type="protein sequence ID" value="MFC4828339.1"/>
    <property type="molecule type" value="Genomic_DNA"/>
</dbReference>
<feature type="chain" id="PRO_5045967171" evidence="1">
    <location>
        <begin position="32"/>
        <end position="543"/>
    </location>
</feature>
<evidence type="ECO:0000256" key="1">
    <source>
        <dbReference type="SAM" id="SignalP"/>
    </source>
</evidence>
<protein>
    <submittedName>
        <fullName evidence="2">Uncharacterized protein</fullName>
    </submittedName>
</protein>
<sequence>MRGIRALIAPVAVVVLAAPIFAVTWAAPAFAAPDVQVAVTIQRIKLLGGDDGCGDPDWYVKLNIAGQAYNNEDTPSQDDLEGNAEITPDWEFSRTVDAATLSPAGQIPISVEVWEEDGGFCFDDDLFDASQSAGAAVAGFATIAPCEAQLDGQTIACGASGVFSGTDSDRVALTMKVEVQPPPSAPGLRIRCTHTPAWPQAGDTVTITAEALDGALAPMFADDLEIWVQQDTTDVATRTRVVDTSSVTTATTTFVATGDASDDNRFGYGCGLTKTGTEIFSGWRLATEGDPGTVDFPVVYTGPSSSRLDIMFIADSDTYPFSGSAPENAAFIADVASVIATSYYGFDPFLENQDGFNFWIVLNQAKADDANDGDCDHTLPARWDESFGWVDSGAILHRKSQRDCALRGARIFSSTLDTTYRGDAFQVVTHETGHQPFGLADEYCDQRPGSMSSTCDGGYFQQDVAPNVYEEPEDCADDIGAFTDGRTAASCQEFEEDGFWFFDTDWTISDPVSNDIMVDNAAAQGADLRRFDYIFGQCRAAAC</sequence>
<dbReference type="Proteomes" id="UP001595960">
    <property type="component" value="Unassembled WGS sequence"/>
</dbReference>
<organism evidence="2 3">
    <name type="scientific">Agromyces aurantiacus</name>
    <dbReference type="NCBI Taxonomy" id="165814"/>
    <lineage>
        <taxon>Bacteria</taxon>
        <taxon>Bacillati</taxon>
        <taxon>Actinomycetota</taxon>
        <taxon>Actinomycetes</taxon>
        <taxon>Micrococcales</taxon>
        <taxon>Microbacteriaceae</taxon>
        <taxon>Agromyces</taxon>
    </lineage>
</organism>
<gene>
    <name evidence="2" type="ORF">ACFPER_06030</name>
</gene>
<evidence type="ECO:0000313" key="2">
    <source>
        <dbReference type="EMBL" id="MFC4828339.1"/>
    </source>
</evidence>
<dbReference type="InterPro" id="IPR024079">
    <property type="entry name" value="MetalloPept_cat_dom_sf"/>
</dbReference>
<keyword evidence="3" id="KW-1185">Reference proteome</keyword>
<keyword evidence="1" id="KW-0732">Signal</keyword>
<dbReference type="Gene3D" id="3.40.390.10">
    <property type="entry name" value="Collagenase (Catalytic Domain)"/>
    <property type="match status" value="1"/>
</dbReference>